<dbReference type="VEuPathDB" id="FungiDB:SPRG_13386"/>
<dbReference type="GO" id="GO:0046872">
    <property type="term" value="F:metal ion binding"/>
    <property type="evidence" value="ECO:0007669"/>
    <property type="project" value="UniProtKB-KW"/>
</dbReference>
<dbReference type="CDD" id="cd00878">
    <property type="entry name" value="Arf_Arl"/>
    <property type="match status" value="1"/>
</dbReference>
<dbReference type="Gene3D" id="3.40.50.300">
    <property type="entry name" value="P-loop containing nucleotide triphosphate hydrolases"/>
    <property type="match status" value="1"/>
</dbReference>
<dbReference type="AlphaFoldDB" id="A0A067BXJ5"/>
<feature type="binding site" evidence="5">
    <location>
        <position position="49"/>
    </location>
    <ligand>
        <name>Mg(2+)</name>
        <dbReference type="ChEBI" id="CHEBI:18420"/>
    </ligand>
</feature>
<dbReference type="PANTHER" id="PTHR11711">
    <property type="entry name" value="ADP RIBOSYLATION FACTOR-RELATED"/>
    <property type="match status" value="1"/>
</dbReference>
<dbReference type="NCBIfam" id="TIGR00231">
    <property type="entry name" value="small_GTP"/>
    <property type="match status" value="1"/>
</dbReference>
<organism evidence="7 8">
    <name type="scientific">Saprolegnia parasitica (strain CBS 223.65)</name>
    <dbReference type="NCBI Taxonomy" id="695850"/>
    <lineage>
        <taxon>Eukaryota</taxon>
        <taxon>Sar</taxon>
        <taxon>Stramenopiles</taxon>
        <taxon>Oomycota</taxon>
        <taxon>Saprolegniomycetes</taxon>
        <taxon>Saprolegniales</taxon>
        <taxon>Saprolegniaceae</taxon>
        <taxon>Saprolegnia</taxon>
    </lineage>
</organism>
<comment type="similarity">
    <text evidence="1 6">Belongs to the small GTPase superfamily. Arf family.</text>
</comment>
<dbReference type="Proteomes" id="UP000030745">
    <property type="component" value="Unassembled WGS sequence"/>
</dbReference>
<evidence type="ECO:0000256" key="6">
    <source>
        <dbReference type="RuleBase" id="RU003925"/>
    </source>
</evidence>
<dbReference type="OMA" id="HEGLHWL"/>
<dbReference type="GeneID" id="24135266"/>
<evidence type="ECO:0000256" key="1">
    <source>
        <dbReference type="ARBA" id="ARBA00010290"/>
    </source>
</evidence>
<dbReference type="InterPro" id="IPR024156">
    <property type="entry name" value="Small_GTPase_ARF"/>
</dbReference>
<feature type="binding site" evidence="4">
    <location>
        <begin position="25"/>
        <end position="32"/>
    </location>
    <ligand>
        <name>GTP</name>
        <dbReference type="ChEBI" id="CHEBI:37565"/>
    </ligand>
</feature>
<evidence type="ECO:0000313" key="8">
    <source>
        <dbReference type="Proteomes" id="UP000030745"/>
    </source>
</evidence>
<dbReference type="EMBL" id="KK583285">
    <property type="protein sequence ID" value="KDO21575.1"/>
    <property type="molecule type" value="Genomic_DNA"/>
</dbReference>
<keyword evidence="3 4" id="KW-0342">GTP-binding</keyword>
<evidence type="ECO:0000256" key="3">
    <source>
        <dbReference type="ARBA" id="ARBA00023134"/>
    </source>
</evidence>
<dbReference type="FunFam" id="3.40.50.300:FF:000412">
    <property type="entry name" value="ADP-ribosylation factor 1"/>
    <property type="match status" value="1"/>
</dbReference>
<dbReference type="RefSeq" id="XP_012207752.1">
    <property type="nucleotide sequence ID" value="XM_012352362.1"/>
</dbReference>
<evidence type="ECO:0000256" key="2">
    <source>
        <dbReference type="ARBA" id="ARBA00022741"/>
    </source>
</evidence>
<dbReference type="OrthoDB" id="2011769at2759"/>
<reference evidence="7 8" key="1">
    <citation type="journal article" date="2013" name="PLoS Genet.">
        <title>Distinctive expansion of potential virulence genes in the genome of the oomycete fish pathogen Saprolegnia parasitica.</title>
        <authorList>
            <person name="Jiang R.H."/>
            <person name="de Bruijn I."/>
            <person name="Haas B.J."/>
            <person name="Belmonte R."/>
            <person name="Lobach L."/>
            <person name="Christie J."/>
            <person name="van den Ackerveken G."/>
            <person name="Bottin A."/>
            <person name="Bulone V."/>
            <person name="Diaz-Moreno S.M."/>
            <person name="Dumas B."/>
            <person name="Fan L."/>
            <person name="Gaulin E."/>
            <person name="Govers F."/>
            <person name="Grenville-Briggs L.J."/>
            <person name="Horner N.R."/>
            <person name="Levin J.Z."/>
            <person name="Mammella M."/>
            <person name="Meijer H.J."/>
            <person name="Morris P."/>
            <person name="Nusbaum C."/>
            <person name="Oome S."/>
            <person name="Phillips A.J."/>
            <person name="van Rooyen D."/>
            <person name="Rzeszutek E."/>
            <person name="Saraiva M."/>
            <person name="Secombes C.J."/>
            <person name="Seidl M.F."/>
            <person name="Snel B."/>
            <person name="Stassen J.H."/>
            <person name="Sykes S."/>
            <person name="Tripathy S."/>
            <person name="van den Berg H."/>
            <person name="Vega-Arreguin J.C."/>
            <person name="Wawra S."/>
            <person name="Young S.K."/>
            <person name="Zeng Q."/>
            <person name="Dieguez-Uribeondo J."/>
            <person name="Russ C."/>
            <person name="Tyler B.M."/>
            <person name="van West P."/>
        </authorList>
    </citation>
    <scope>NUCLEOTIDE SEQUENCE [LARGE SCALE GENOMIC DNA]</scope>
    <source>
        <strain evidence="7 8">CBS 223.65</strain>
    </source>
</reference>
<feature type="binding site" evidence="5">
    <location>
        <position position="32"/>
    </location>
    <ligand>
        <name>Mg(2+)</name>
        <dbReference type="ChEBI" id="CHEBI:18420"/>
    </ligand>
</feature>
<gene>
    <name evidence="7" type="ORF">SPRG_13386</name>
</gene>
<dbReference type="PROSITE" id="PS51417">
    <property type="entry name" value="ARF"/>
    <property type="match status" value="1"/>
</dbReference>
<feature type="binding site" evidence="4">
    <location>
        <position position="71"/>
    </location>
    <ligand>
        <name>GTP</name>
        <dbReference type="ChEBI" id="CHEBI:37565"/>
    </ligand>
</feature>
<keyword evidence="5" id="KW-0460">Magnesium</keyword>
<accession>A0A067BXJ5</accession>
<dbReference type="KEGG" id="spar:SPRG_13386"/>
<name>A0A067BXJ5_SAPPC</name>
<dbReference type="PRINTS" id="PR00328">
    <property type="entry name" value="SAR1GTPBP"/>
</dbReference>
<dbReference type="STRING" id="695850.A0A067BXJ5"/>
<keyword evidence="2 4" id="KW-0547">Nucleotide-binding</keyword>
<dbReference type="Pfam" id="PF00025">
    <property type="entry name" value="Arf"/>
    <property type="match status" value="1"/>
</dbReference>
<dbReference type="SMART" id="SM00178">
    <property type="entry name" value="SAR"/>
    <property type="match status" value="1"/>
</dbReference>
<dbReference type="InterPro" id="IPR027417">
    <property type="entry name" value="P-loop_NTPase"/>
</dbReference>
<dbReference type="InterPro" id="IPR006689">
    <property type="entry name" value="Small_GTPase_ARF/SAR"/>
</dbReference>
<dbReference type="SUPFAM" id="SSF52540">
    <property type="entry name" value="P-loop containing nucleoside triphosphate hydrolases"/>
    <property type="match status" value="1"/>
</dbReference>
<dbReference type="InterPro" id="IPR005225">
    <property type="entry name" value="Small_GTP-bd"/>
</dbReference>
<evidence type="ECO:0000256" key="5">
    <source>
        <dbReference type="PIRSR" id="PIRSR606689-2"/>
    </source>
</evidence>
<proteinExistence type="inferred from homology"/>
<dbReference type="SMART" id="SM00177">
    <property type="entry name" value="ARF"/>
    <property type="match status" value="1"/>
</dbReference>
<sequence length="180" mass="20236">MGLLQSFLMRFQLVSTRDTRLLMLGLDAAGKTTILYKLKLGDVVTTIPTIGFNVETLDVHGFHCTVWDIGGQDRIRSLWRHYYQNTSAIIFVVDANDVDRMDEARHELHTLLSSDELENAVVLVYANKQDLPQAVSAANITEALGLRSMRRPWFVQACCATSGDGLHEGLHWLVKALRKP</sequence>
<evidence type="ECO:0000313" key="7">
    <source>
        <dbReference type="EMBL" id="KDO21575.1"/>
    </source>
</evidence>
<dbReference type="GO" id="GO:0003924">
    <property type="term" value="F:GTPase activity"/>
    <property type="evidence" value="ECO:0007669"/>
    <property type="project" value="InterPro"/>
</dbReference>
<evidence type="ECO:0000256" key="4">
    <source>
        <dbReference type="PIRSR" id="PIRSR606689-1"/>
    </source>
</evidence>
<keyword evidence="5" id="KW-0479">Metal-binding</keyword>
<feature type="binding site" evidence="4">
    <location>
        <begin position="127"/>
        <end position="130"/>
    </location>
    <ligand>
        <name>GTP</name>
        <dbReference type="ChEBI" id="CHEBI:37565"/>
    </ligand>
</feature>
<dbReference type="GO" id="GO:0030010">
    <property type="term" value="P:establishment of cell polarity"/>
    <property type="evidence" value="ECO:0007669"/>
    <property type="project" value="UniProtKB-ARBA"/>
</dbReference>
<keyword evidence="8" id="KW-1185">Reference proteome</keyword>
<protein>
    <submittedName>
        <fullName evidence="7">ADP-ribosylation factor</fullName>
    </submittedName>
</protein>
<dbReference type="GO" id="GO:0005525">
    <property type="term" value="F:GTP binding"/>
    <property type="evidence" value="ECO:0007669"/>
    <property type="project" value="UniProtKB-KW"/>
</dbReference>
<dbReference type="SMART" id="SM00175">
    <property type="entry name" value="RAB"/>
    <property type="match status" value="1"/>
</dbReference>